<name>A0A6C0IDT2_9ZZZZ</name>
<reference evidence="1" key="1">
    <citation type="journal article" date="2020" name="Nature">
        <title>Giant virus diversity and host interactions through global metagenomics.</title>
        <authorList>
            <person name="Schulz F."/>
            <person name="Roux S."/>
            <person name="Paez-Espino D."/>
            <person name="Jungbluth S."/>
            <person name="Walsh D.A."/>
            <person name="Denef V.J."/>
            <person name="McMahon K.D."/>
            <person name="Konstantinidis K.T."/>
            <person name="Eloe-Fadrosh E.A."/>
            <person name="Kyrpides N.C."/>
            <person name="Woyke T."/>
        </authorList>
    </citation>
    <scope>NUCLEOTIDE SEQUENCE</scope>
    <source>
        <strain evidence="1">GVMAG-M-3300023184-71</strain>
    </source>
</reference>
<sequence length="120" mass="13507">MLSHYLTETEIDHAKSKGYGDNGLRYSLEFLNTVLPHSLTMEQMAEYVDAVTLAKVHSNDTQFLLPMLEPPLTPTVNLSVTGLGNLAYTALYMQDETCRQKAEALYSMLMMNGTVMPHKY</sequence>
<organism evidence="1">
    <name type="scientific">viral metagenome</name>
    <dbReference type="NCBI Taxonomy" id="1070528"/>
    <lineage>
        <taxon>unclassified sequences</taxon>
        <taxon>metagenomes</taxon>
        <taxon>organismal metagenomes</taxon>
    </lineage>
</organism>
<protein>
    <submittedName>
        <fullName evidence="1">Uncharacterized protein</fullName>
    </submittedName>
</protein>
<accession>A0A6C0IDT2</accession>
<proteinExistence type="predicted"/>
<dbReference type="AlphaFoldDB" id="A0A6C0IDT2"/>
<evidence type="ECO:0000313" key="1">
    <source>
        <dbReference type="EMBL" id="QHT90586.1"/>
    </source>
</evidence>
<dbReference type="EMBL" id="MN740156">
    <property type="protein sequence ID" value="QHT90586.1"/>
    <property type="molecule type" value="Genomic_DNA"/>
</dbReference>